<dbReference type="AlphaFoldDB" id="B9F0K1"/>
<feature type="compositionally biased region" description="Basic and acidic residues" evidence="4">
    <location>
        <begin position="458"/>
        <end position="470"/>
    </location>
</feature>
<feature type="domain" description="WAC" evidence="6">
    <location>
        <begin position="48"/>
        <end position="153"/>
    </location>
</feature>
<dbReference type="InterPro" id="IPR018501">
    <property type="entry name" value="DDT_dom"/>
</dbReference>
<dbReference type="Pfam" id="PF10537">
    <property type="entry name" value="WAC_Acf1_DNA_bd"/>
    <property type="match status" value="1"/>
</dbReference>
<evidence type="ECO:0000256" key="1">
    <source>
        <dbReference type="ARBA" id="ARBA00004123"/>
    </source>
</evidence>
<feature type="region of interest" description="Disordered" evidence="4">
    <location>
        <begin position="247"/>
        <end position="269"/>
    </location>
</feature>
<reference evidence="7" key="1">
    <citation type="journal article" date="2005" name="PLoS Biol.">
        <title>The genomes of Oryza sativa: a history of duplications.</title>
        <authorList>
            <person name="Yu J."/>
            <person name="Wang J."/>
            <person name="Lin W."/>
            <person name="Li S."/>
            <person name="Li H."/>
            <person name="Zhou J."/>
            <person name="Ni P."/>
            <person name="Dong W."/>
            <person name="Hu S."/>
            <person name="Zeng C."/>
            <person name="Zhang J."/>
            <person name="Zhang Y."/>
            <person name="Li R."/>
            <person name="Xu Z."/>
            <person name="Li S."/>
            <person name="Li X."/>
            <person name="Zheng H."/>
            <person name="Cong L."/>
            <person name="Lin L."/>
            <person name="Yin J."/>
            <person name="Geng J."/>
            <person name="Li G."/>
            <person name="Shi J."/>
            <person name="Liu J."/>
            <person name="Lv H."/>
            <person name="Li J."/>
            <person name="Wang J."/>
            <person name="Deng Y."/>
            <person name="Ran L."/>
            <person name="Shi X."/>
            <person name="Wang X."/>
            <person name="Wu Q."/>
            <person name="Li C."/>
            <person name="Ren X."/>
            <person name="Wang J."/>
            <person name="Wang X."/>
            <person name="Li D."/>
            <person name="Liu D."/>
            <person name="Zhang X."/>
            <person name="Ji Z."/>
            <person name="Zhao W."/>
            <person name="Sun Y."/>
            <person name="Zhang Z."/>
            <person name="Bao J."/>
            <person name="Han Y."/>
            <person name="Dong L."/>
            <person name="Ji J."/>
            <person name="Chen P."/>
            <person name="Wu S."/>
            <person name="Liu J."/>
            <person name="Xiao Y."/>
            <person name="Bu D."/>
            <person name="Tan J."/>
            <person name="Yang L."/>
            <person name="Ye C."/>
            <person name="Zhang J."/>
            <person name="Xu J."/>
            <person name="Zhou Y."/>
            <person name="Yu Y."/>
            <person name="Zhang B."/>
            <person name="Zhuang S."/>
            <person name="Wei H."/>
            <person name="Liu B."/>
            <person name="Lei M."/>
            <person name="Yu H."/>
            <person name="Li Y."/>
            <person name="Xu H."/>
            <person name="Wei S."/>
            <person name="He X."/>
            <person name="Fang L."/>
            <person name="Zhang Z."/>
            <person name="Zhang Y."/>
            <person name="Huang X."/>
            <person name="Su Z."/>
            <person name="Tong W."/>
            <person name="Li J."/>
            <person name="Tong Z."/>
            <person name="Li S."/>
            <person name="Ye J."/>
            <person name="Wang L."/>
            <person name="Fang L."/>
            <person name="Lei T."/>
            <person name="Chen C."/>
            <person name="Chen H."/>
            <person name="Xu Z."/>
            <person name="Li H."/>
            <person name="Huang H."/>
            <person name="Zhang F."/>
            <person name="Xu H."/>
            <person name="Li N."/>
            <person name="Zhao C."/>
            <person name="Li S."/>
            <person name="Dong L."/>
            <person name="Huang Y."/>
            <person name="Li L."/>
            <person name="Xi Y."/>
            <person name="Qi Q."/>
            <person name="Li W."/>
            <person name="Zhang B."/>
            <person name="Hu W."/>
            <person name="Zhang Y."/>
            <person name="Tian X."/>
            <person name="Jiao Y."/>
            <person name="Liang X."/>
            <person name="Jin J."/>
            <person name="Gao L."/>
            <person name="Zheng W."/>
            <person name="Hao B."/>
            <person name="Liu S."/>
            <person name="Wang W."/>
            <person name="Yuan L."/>
            <person name="Cao M."/>
            <person name="McDermott J."/>
            <person name="Samudrala R."/>
            <person name="Wang J."/>
            <person name="Wong G.K."/>
            <person name="Yang H."/>
        </authorList>
    </citation>
    <scope>NUCLEOTIDE SEQUENCE [LARGE SCALE GENOMIC DNA]</scope>
</reference>
<keyword evidence="2 3" id="KW-0539">Nucleus</keyword>
<dbReference type="Pfam" id="PF02791">
    <property type="entry name" value="DDT"/>
    <property type="match status" value="1"/>
</dbReference>
<dbReference type="Proteomes" id="UP000007752">
    <property type="component" value="Chromosome 2"/>
</dbReference>
<evidence type="ECO:0000256" key="2">
    <source>
        <dbReference type="ARBA" id="ARBA00023242"/>
    </source>
</evidence>
<dbReference type="PANTHER" id="PTHR15546:SF8">
    <property type="entry name" value="OS02G0556900 PROTEIN"/>
    <property type="match status" value="1"/>
</dbReference>
<evidence type="ECO:0000313" key="7">
    <source>
        <dbReference type="EMBL" id="EEE57193.1"/>
    </source>
</evidence>
<sequence>MRGFPNAGFWSTGVHFRELSGWIGGPMPLFKRKPFSLLEPPKDLDSKEKVFQIRFTREIFRDYQDYINRLNLYRQRVWSCKISGKSNLTFEEALVSEHHAVSKAQKLPTELMAPVLRMIQYSTLGLYELVEKIYASLQEAVFEGLELYAKQDGLEAACRILKILGSDGTKMYEVGWLLRDKTIISTSVIKGEDLIHRRPPVSRNTLKIFIRDATSQNAPWVIHENLAKRYGIPIEPPNDMMFGEGLQKKGRKRREDGPMGDPKKKMKNDEEHINVPIKYPIDDLLVQPSADDHALLKRPPLATDFRVPKYSVGDLLMVWDFCLSFGRVLNLSPFSLVDLENAICHKESNALLVEIHTAIFHLLIKDEGDYFTILRTKKRKLKVTLVTWAEYLCDFLEMTKTEELTRNIATVRKGYYSLIDTDIKLKILRELVEEAITTSPVREKLSERVDQRQALAATKRESTRKAKDEQNSSIDGLQDDNESVDEQGKGKEEKDKNNISRSKTEGKRHGVQHLETEIEKLSIRSSPLGKDRHYNRYWFFRREGRLFVESADSKEWGYYSTKEEGKGKEEKDKNNISRSKTEGKRHGVQHLETEIEKLSIRSSPLGKDRHYNRYWFFRREGRLFVESADSKEWGYYSTKEELDVLMSSLNVKGLRERALKRQLDKLYSKISNALEKRSKEITHKLLLEEAVLRRSTRVRAQPRDNPSMSFLKYVNKWKDN</sequence>
<dbReference type="PROSITE" id="PS51136">
    <property type="entry name" value="WAC"/>
    <property type="match status" value="1"/>
</dbReference>
<dbReference type="Pfam" id="PF15613">
    <property type="entry name" value="WSD"/>
    <property type="match status" value="2"/>
</dbReference>
<dbReference type="GO" id="GO:0005634">
    <property type="term" value="C:nucleus"/>
    <property type="evidence" value="ECO:0007669"/>
    <property type="project" value="UniProtKB-SubCell"/>
</dbReference>
<feature type="compositionally biased region" description="Basic and acidic residues" evidence="4">
    <location>
        <begin position="486"/>
        <end position="513"/>
    </location>
</feature>
<feature type="compositionally biased region" description="Basic and acidic residues" evidence="4">
    <location>
        <begin position="253"/>
        <end position="269"/>
    </location>
</feature>
<dbReference type="InterPro" id="IPR028941">
    <property type="entry name" value="WHIM2_dom"/>
</dbReference>
<reference evidence="7" key="2">
    <citation type="submission" date="2008-12" db="EMBL/GenBank/DDBJ databases">
        <title>Improved gene annotation of the rice (Oryza sativa) genomes.</title>
        <authorList>
            <person name="Wang J."/>
            <person name="Li R."/>
            <person name="Fan W."/>
            <person name="Huang Q."/>
            <person name="Zhang J."/>
            <person name="Zhou Y."/>
            <person name="Hu Y."/>
            <person name="Zi S."/>
            <person name="Li J."/>
            <person name="Ni P."/>
            <person name="Zheng H."/>
            <person name="Zhang Y."/>
            <person name="Zhao M."/>
            <person name="Hao Q."/>
            <person name="McDermott J."/>
            <person name="Samudrala R."/>
            <person name="Kristiansen K."/>
            <person name="Wong G.K.-S."/>
        </authorList>
    </citation>
    <scope>NUCLEOTIDE SEQUENCE</scope>
</reference>
<evidence type="ECO:0000259" key="5">
    <source>
        <dbReference type="PROSITE" id="PS50827"/>
    </source>
</evidence>
<dbReference type="PANTHER" id="PTHR15546">
    <property type="entry name" value="BROMODOMAIN ADJACENT TO ZINC FINGER DOMAIN, 2A"/>
    <property type="match status" value="1"/>
</dbReference>
<gene>
    <name evidence="7" type="ORF">OsJ_07138</name>
</gene>
<protein>
    <recommendedName>
        <fullName evidence="8">DDT domain-containing protein</fullName>
    </recommendedName>
</protein>
<organism evidence="7">
    <name type="scientific">Oryza sativa subsp. japonica</name>
    <name type="common">Rice</name>
    <dbReference type="NCBI Taxonomy" id="39947"/>
    <lineage>
        <taxon>Eukaryota</taxon>
        <taxon>Viridiplantae</taxon>
        <taxon>Streptophyta</taxon>
        <taxon>Embryophyta</taxon>
        <taxon>Tracheophyta</taxon>
        <taxon>Spermatophyta</taxon>
        <taxon>Magnoliopsida</taxon>
        <taxon>Liliopsida</taxon>
        <taxon>Poales</taxon>
        <taxon>Poaceae</taxon>
        <taxon>BOP clade</taxon>
        <taxon>Oryzoideae</taxon>
        <taxon>Oryzeae</taxon>
        <taxon>Oryzinae</taxon>
        <taxon>Oryza</taxon>
        <taxon>Oryza sativa</taxon>
    </lineage>
</organism>
<evidence type="ECO:0008006" key="8">
    <source>
        <dbReference type="Google" id="ProtNLM"/>
    </source>
</evidence>
<evidence type="ECO:0000259" key="6">
    <source>
        <dbReference type="PROSITE" id="PS51136"/>
    </source>
</evidence>
<name>B9F0K1_ORYSJ</name>
<dbReference type="InterPro" id="IPR053271">
    <property type="entry name" value="DDT_domain"/>
</dbReference>
<accession>B9F0K1</accession>
<feature type="region of interest" description="Disordered" evidence="4">
    <location>
        <begin position="455"/>
        <end position="513"/>
    </location>
</feature>
<feature type="region of interest" description="Disordered" evidence="4">
    <location>
        <begin position="561"/>
        <end position="588"/>
    </location>
</feature>
<proteinExistence type="predicted"/>
<evidence type="ECO:0000256" key="3">
    <source>
        <dbReference type="PROSITE-ProRule" id="PRU00475"/>
    </source>
</evidence>
<dbReference type="SMART" id="SM00571">
    <property type="entry name" value="DDT"/>
    <property type="match status" value="1"/>
</dbReference>
<dbReference type="GO" id="GO:0000785">
    <property type="term" value="C:chromatin"/>
    <property type="evidence" value="ECO:0007669"/>
    <property type="project" value="UniProtKB-ARBA"/>
</dbReference>
<dbReference type="InterPro" id="IPR013136">
    <property type="entry name" value="WSTF_Acf1_Cbp146"/>
</dbReference>
<feature type="domain" description="DDT" evidence="5">
    <location>
        <begin position="309"/>
        <end position="369"/>
    </location>
</feature>
<evidence type="ECO:0000256" key="4">
    <source>
        <dbReference type="SAM" id="MobiDB-lite"/>
    </source>
</evidence>
<comment type="subcellular location">
    <subcellularLocation>
        <location evidence="1 3">Nucleus</location>
    </subcellularLocation>
</comment>
<dbReference type="EMBL" id="CM000139">
    <property type="protein sequence ID" value="EEE57193.1"/>
    <property type="molecule type" value="Genomic_DNA"/>
</dbReference>
<dbReference type="PROSITE" id="PS50827">
    <property type="entry name" value="DDT"/>
    <property type="match status" value="1"/>
</dbReference>